<dbReference type="PROSITE" id="PS50885">
    <property type="entry name" value="HAMP"/>
    <property type="match status" value="1"/>
</dbReference>
<dbReference type="PANTHER" id="PTHR45528">
    <property type="entry name" value="SENSOR HISTIDINE KINASE CPXA"/>
    <property type="match status" value="1"/>
</dbReference>
<evidence type="ECO:0000256" key="14">
    <source>
        <dbReference type="SAM" id="Coils"/>
    </source>
</evidence>
<evidence type="ECO:0000256" key="15">
    <source>
        <dbReference type="SAM" id="Phobius"/>
    </source>
</evidence>
<dbReference type="InterPro" id="IPR005467">
    <property type="entry name" value="His_kinase_dom"/>
</dbReference>
<feature type="transmembrane region" description="Helical" evidence="15">
    <location>
        <begin position="148"/>
        <end position="167"/>
    </location>
</feature>
<reference evidence="18 19" key="2">
    <citation type="submission" date="2018-02" db="EMBL/GenBank/DDBJ databases">
        <title>Whole genome sequencing analysis of Streptococcus pluranimalium isolated from cattle infected mastitis in China.</title>
        <authorList>
            <person name="Zhang J.-R."/>
            <person name="Hu G.-Z."/>
        </authorList>
    </citation>
    <scope>NUCLEOTIDE SEQUENCE [LARGE SCALE GENOMIC DNA]</scope>
    <source>
        <strain evidence="18 19">TH11417</strain>
    </source>
</reference>
<dbReference type="Gene3D" id="6.10.340.10">
    <property type="match status" value="1"/>
</dbReference>
<evidence type="ECO:0000256" key="11">
    <source>
        <dbReference type="ARBA" id="ARBA00022989"/>
    </source>
</evidence>
<dbReference type="Proteomes" id="UP000238956">
    <property type="component" value="Chromosome"/>
</dbReference>
<accession>A0A2L0D1W2</accession>
<evidence type="ECO:0000256" key="3">
    <source>
        <dbReference type="ARBA" id="ARBA00012438"/>
    </source>
</evidence>
<evidence type="ECO:0000256" key="9">
    <source>
        <dbReference type="ARBA" id="ARBA00022777"/>
    </source>
</evidence>
<dbReference type="GO" id="GO:0000155">
    <property type="term" value="F:phosphorelay sensor kinase activity"/>
    <property type="evidence" value="ECO:0007669"/>
    <property type="project" value="InterPro"/>
</dbReference>
<dbReference type="CDD" id="cd00082">
    <property type="entry name" value="HisKA"/>
    <property type="match status" value="1"/>
</dbReference>
<dbReference type="PROSITE" id="PS50109">
    <property type="entry name" value="HIS_KIN"/>
    <property type="match status" value="1"/>
</dbReference>
<dbReference type="SMART" id="SM00388">
    <property type="entry name" value="HisKA"/>
    <property type="match status" value="1"/>
</dbReference>
<keyword evidence="9 18" id="KW-0418">Kinase</keyword>
<evidence type="ECO:0000256" key="12">
    <source>
        <dbReference type="ARBA" id="ARBA00023012"/>
    </source>
</evidence>
<evidence type="ECO:0000313" key="18">
    <source>
        <dbReference type="EMBL" id="AUW95803.1"/>
    </source>
</evidence>
<dbReference type="SUPFAM" id="SSF158472">
    <property type="entry name" value="HAMP domain-like"/>
    <property type="match status" value="1"/>
</dbReference>
<evidence type="ECO:0000259" key="16">
    <source>
        <dbReference type="PROSITE" id="PS50109"/>
    </source>
</evidence>
<keyword evidence="19" id="KW-1185">Reference proteome</keyword>
<dbReference type="OrthoDB" id="9762826at2"/>
<evidence type="ECO:0000256" key="2">
    <source>
        <dbReference type="ARBA" id="ARBA00004651"/>
    </source>
</evidence>
<dbReference type="Pfam" id="PF02518">
    <property type="entry name" value="HATPase_c"/>
    <property type="match status" value="1"/>
</dbReference>
<proteinExistence type="predicted"/>
<keyword evidence="4" id="KW-1003">Cell membrane</keyword>
<dbReference type="GeneID" id="98392491"/>
<evidence type="ECO:0000256" key="5">
    <source>
        <dbReference type="ARBA" id="ARBA00022553"/>
    </source>
</evidence>
<feature type="transmembrane region" description="Helical" evidence="15">
    <location>
        <begin position="12"/>
        <end position="34"/>
    </location>
</feature>
<keyword evidence="12" id="KW-0902">Two-component regulatory system</keyword>
<reference evidence="18 19" key="1">
    <citation type="submission" date="2017-12" db="EMBL/GenBank/DDBJ databases">
        <authorList>
            <person name="Hurst M.R.H."/>
        </authorList>
    </citation>
    <scope>NUCLEOTIDE SEQUENCE [LARGE SCALE GENOMIC DNA]</scope>
    <source>
        <strain evidence="18 19">TH11417</strain>
    </source>
</reference>
<dbReference type="KEGG" id="splr:C0J00_01015"/>
<dbReference type="PANTHER" id="PTHR45528:SF1">
    <property type="entry name" value="SENSOR HISTIDINE KINASE CPXA"/>
    <property type="match status" value="1"/>
</dbReference>
<sequence length="453" mass="52976">MGLTRKHFLSFMATISIVVIFFLMISYFTLPIYYNQSRKEVLRQEFNAVLKQLDGMPEKKMVTALRKYEAQHQGLFFSLSNKKGRLIYPEQDRLDDYDIESESFSDSKHAEAGYWTETVKTDVKDYLIVTGQYIFPSLTSISQTLLTLYPFIILLFMFLVFGAAFLYSRWSTRRIRQLSQETRALRQLDQNLTCTVTGQDEISLLAQDINALYESLLISIKDLKRENELALEREKEKMNFLRMTSHELKTPITSMIGIVDGMIYQVGDFKNRDKYLLECRTILQEQSHLVHSILEASKLDLLLNPNQDEFSVREMLDSLMASYETSMALEDRELVYDVEDFMIQAHRFYLERAIRNIIDNALHYTKPKGIISICTQNNQIKISNQVDQLIDEEQLDHLFEPFYRPDFSRSRHDGGTGLGLYIVDHILSKHNINYSLKPRGDYMVFTLNFNQCD</sequence>
<evidence type="ECO:0000256" key="13">
    <source>
        <dbReference type="ARBA" id="ARBA00023136"/>
    </source>
</evidence>
<feature type="domain" description="HAMP" evidence="17">
    <location>
        <begin position="169"/>
        <end position="221"/>
    </location>
</feature>
<dbReference type="EC" id="2.7.13.3" evidence="3"/>
<protein>
    <recommendedName>
        <fullName evidence="3">histidine kinase</fullName>
        <ecNumber evidence="3">2.7.13.3</ecNumber>
    </recommendedName>
</protein>
<evidence type="ECO:0000256" key="1">
    <source>
        <dbReference type="ARBA" id="ARBA00000085"/>
    </source>
</evidence>
<dbReference type="InterPro" id="IPR003660">
    <property type="entry name" value="HAMP_dom"/>
</dbReference>
<keyword evidence="14" id="KW-0175">Coiled coil</keyword>
<keyword evidence="10" id="KW-0067">ATP-binding</keyword>
<gene>
    <name evidence="18" type="ORF">C0J00_01015</name>
</gene>
<dbReference type="InterPro" id="IPR036890">
    <property type="entry name" value="HATPase_C_sf"/>
</dbReference>
<dbReference type="CDD" id="cd06225">
    <property type="entry name" value="HAMP"/>
    <property type="match status" value="1"/>
</dbReference>
<evidence type="ECO:0000256" key="8">
    <source>
        <dbReference type="ARBA" id="ARBA00022741"/>
    </source>
</evidence>
<feature type="domain" description="Histidine kinase" evidence="16">
    <location>
        <begin position="243"/>
        <end position="444"/>
    </location>
</feature>
<dbReference type="SUPFAM" id="SSF55874">
    <property type="entry name" value="ATPase domain of HSP90 chaperone/DNA topoisomerase II/histidine kinase"/>
    <property type="match status" value="1"/>
</dbReference>
<dbReference type="InterPro" id="IPR003661">
    <property type="entry name" value="HisK_dim/P_dom"/>
</dbReference>
<dbReference type="SMART" id="SM00304">
    <property type="entry name" value="HAMP"/>
    <property type="match status" value="1"/>
</dbReference>
<keyword evidence="7 15" id="KW-0812">Transmembrane</keyword>
<name>A0A2L0D1W2_9STRE</name>
<keyword evidence="11 15" id="KW-1133">Transmembrane helix</keyword>
<evidence type="ECO:0000256" key="4">
    <source>
        <dbReference type="ARBA" id="ARBA00022475"/>
    </source>
</evidence>
<evidence type="ECO:0000259" key="17">
    <source>
        <dbReference type="PROSITE" id="PS50885"/>
    </source>
</evidence>
<dbReference type="AlphaFoldDB" id="A0A2L0D1W2"/>
<dbReference type="SMART" id="SM00387">
    <property type="entry name" value="HATPase_c"/>
    <property type="match status" value="1"/>
</dbReference>
<evidence type="ECO:0000256" key="7">
    <source>
        <dbReference type="ARBA" id="ARBA00022692"/>
    </source>
</evidence>
<dbReference type="Gene3D" id="1.10.287.130">
    <property type="match status" value="1"/>
</dbReference>
<dbReference type="Gene3D" id="3.30.565.10">
    <property type="entry name" value="Histidine kinase-like ATPase, C-terminal domain"/>
    <property type="match status" value="1"/>
</dbReference>
<dbReference type="GO" id="GO:0005524">
    <property type="term" value="F:ATP binding"/>
    <property type="evidence" value="ECO:0007669"/>
    <property type="project" value="UniProtKB-KW"/>
</dbReference>
<keyword evidence="5" id="KW-0597">Phosphoprotein</keyword>
<dbReference type="InterPro" id="IPR036097">
    <property type="entry name" value="HisK_dim/P_sf"/>
</dbReference>
<dbReference type="Pfam" id="PF00512">
    <property type="entry name" value="HisKA"/>
    <property type="match status" value="1"/>
</dbReference>
<evidence type="ECO:0000256" key="6">
    <source>
        <dbReference type="ARBA" id="ARBA00022679"/>
    </source>
</evidence>
<comment type="subcellular location">
    <subcellularLocation>
        <location evidence="2">Cell membrane</location>
        <topology evidence="2">Multi-pass membrane protein</topology>
    </subcellularLocation>
</comment>
<keyword evidence="6" id="KW-0808">Transferase</keyword>
<dbReference type="GO" id="GO:0005886">
    <property type="term" value="C:plasma membrane"/>
    <property type="evidence" value="ECO:0007669"/>
    <property type="project" value="UniProtKB-SubCell"/>
</dbReference>
<dbReference type="InterPro" id="IPR050398">
    <property type="entry name" value="HssS/ArlS-like"/>
</dbReference>
<feature type="coiled-coil region" evidence="14">
    <location>
        <begin position="206"/>
        <end position="233"/>
    </location>
</feature>
<keyword evidence="8" id="KW-0547">Nucleotide-binding</keyword>
<organism evidence="18 19">
    <name type="scientific">Streptococcus pluranimalium</name>
    <dbReference type="NCBI Taxonomy" id="82348"/>
    <lineage>
        <taxon>Bacteria</taxon>
        <taxon>Bacillati</taxon>
        <taxon>Bacillota</taxon>
        <taxon>Bacilli</taxon>
        <taxon>Lactobacillales</taxon>
        <taxon>Streptococcaceae</taxon>
        <taxon>Streptococcus</taxon>
    </lineage>
</organism>
<dbReference type="SUPFAM" id="SSF47384">
    <property type="entry name" value="Homodimeric domain of signal transducing histidine kinase"/>
    <property type="match status" value="1"/>
</dbReference>
<comment type="catalytic activity">
    <reaction evidence="1">
        <text>ATP + protein L-histidine = ADP + protein N-phospho-L-histidine.</text>
        <dbReference type="EC" id="2.7.13.3"/>
    </reaction>
</comment>
<dbReference type="InterPro" id="IPR003594">
    <property type="entry name" value="HATPase_dom"/>
</dbReference>
<keyword evidence="13 15" id="KW-0472">Membrane</keyword>
<dbReference type="EMBL" id="CP025536">
    <property type="protein sequence ID" value="AUW95803.1"/>
    <property type="molecule type" value="Genomic_DNA"/>
</dbReference>
<dbReference type="RefSeq" id="WP_104967145.1">
    <property type="nucleotide sequence ID" value="NZ_CP025536.1"/>
</dbReference>
<evidence type="ECO:0000313" key="19">
    <source>
        <dbReference type="Proteomes" id="UP000238956"/>
    </source>
</evidence>
<dbReference type="Pfam" id="PF00672">
    <property type="entry name" value="HAMP"/>
    <property type="match status" value="1"/>
</dbReference>
<evidence type="ECO:0000256" key="10">
    <source>
        <dbReference type="ARBA" id="ARBA00022840"/>
    </source>
</evidence>